<evidence type="ECO:0000313" key="11">
    <source>
        <dbReference type="Proteomes" id="UP000593564"/>
    </source>
</evidence>
<reference evidence="11" key="1">
    <citation type="journal article" date="2020" name="Nat. Commun.">
        <title>Genome assembly of wild tea tree DASZ reveals pedigree and selection history of tea varieties.</title>
        <authorList>
            <person name="Zhang W."/>
            <person name="Zhang Y."/>
            <person name="Qiu H."/>
            <person name="Guo Y."/>
            <person name="Wan H."/>
            <person name="Zhang X."/>
            <person name="Scossa F."/>
            <person name="Alseekh S."/>
            <person name="Zhang Q."/>
            <person name="Wang P."/>
            <person name="Xu L."/>
            <person name="Schmidt M.H."/>
            <person name="Jia X."/>
            <person name="Li D."/>
            <person name="Zhu A."/>
            <person name="Guo F."/>
            <person name="Chen W."/>
            <person name="Ni D."/>
            <person name="Usadel B."/>
            <person name="Fernie A.R."/>
            <person name="Wen W."/>
        </authorList>
    </citation>
    <scope>NUCLEOTIDE SEQUENCE [LARGE SCALE GENOMIC DNA]</scope>
    <source>
        <strain evidence="11">cv. G240</strain>
    </source>
</reference>
<accession>A0A7J7GKI5</accession>
<keyword evidence="4 7" id="KW-0233">DNA recombination</keyword>
<sequence>MVRTQVKGEPSTSKRRNIAENDVEASSNDSEPELVAERRVLRSRYLAVQTLISDERDDLSRFDSDKFNSIINEVESLHQLVQKPREQVADAEALLNITNTLVTSVKAHSKEGITPSDFVNCLLRDFGRQGGASTSTEDGRNSIAWKDVGLAVSHVFMKAPGCCTMLGPMNNELKQRKVVVHKKCVRPTESSRPEELEDTGTEEKTDTDKNMATMFKILGKNRRVRLESLVLNRNSFAQTVENVFALSFLVKDGRAEITVNGKGWHIVSPRNAPAANEVVSGKVSYGHFVFRFDFRDWKLMMDSIGVGEELMPHRNPENTINDSRRDPILERTQTTGPTTPIKKLSRNRGLVLQEQSVVEESPESDDSGAREAAIRKGKRKLR</sequence>
<dbReference type="GO" id="GO:0030915">
    <property type="term" value="C:Smc5-Smc6 complex"/>
    <property type="evidence" value="ECO:0007669"/>
    <property type="project" value="UniProtKB-UniRule"/>
</dbReference>
<evidence type="ECO:0000259" key="9">
    <source>
        <dbReference type="Pfam" id="PF08743"/>
    </source>
</evidence>
<evidence type="ECO:0000256" key="6">
    <source>
        <dbReference type="ARBA" id="ARBA00023242"/>
    </source>
</evidence>
<dbReference type="Proteomes" id="UP000593564">
    <property type="component" value="Unassembled WGS sequence"/>
</dbReference>
<keyword evidence="3 7" id="KW-0227">DNA damage</keyword>
<keyword evidence="11" id="KW-1185">Reference proteome</keyword>
<evidence type="ECO:0000256" key="8">
    <source>
        <dbReference type="SAM" id="MobiDB-lite"/>
    </source>
</evidence>
<feature type="region of interest" description="Disordered" evidence="8">
    <location>
        <begin position="1"/>
        <end position="33"/>
    </location>
</feature>
<dbReference type="Pfam" id="PF08743">
    <property type="entry name" value="Nse4_C"/>
    <property type="match status" value="1"/>
</dbReference>
<comment type="subcellular location">
    <subcellularLocation>
        <location evidence="1 7">Nucleus</location>
    </subcellularLocation>
</comment>
<comment type="similarity">
    <text evidence="2 7">Belongs to the NSE4 family.</text>
</comment>
<proteinExistence type="inferred from homology"/>
<feature type="compositionally biased region" description="Basic and acidic residues" evidence="8">
    <location>
        <begin position="311"/>
        <end position="329"/>
    </location>
</feature>
<dbReference type="AlphaFoldDB" id="A0A7J7GKI5"/>
<feature type="region of interest" description="Disordered" evidence="8">
    <location>
        <begin position="311"/>
        <end position="382"/>
    </location>
</feature>
<keyword evidence="5 7" id="KW-0234">DNA repair</keyword>
<feature type="domain" description="Non-structural maintenance of chromosome element 4 C-terminal" evidence="9">
    <location>
        <begin position="224"/>
        <end position="311"/>
    </location>
</feature>
<dbReference type="PANTHER" id="PTHR16140">
    <property type="entry name" value="NON-STRUCTURAL MAINTENANCE OF CHROMOSOMES ELEMENT 4"/>
    <property type="match status" value="1"/>
</dbReference>
<dbReference type="PANTHER" id="PTHR16140:SF0">
    <property type="entry name" value="NON-STRUCTURAL MAINTENANCE OF CHROMOSOMES ELEMENT 4"/>
    <property type="match status" value="1"/>
</dbReference>
<evidence type="ECO:0000256" key="4">
    <source>
        <dbReference type="ARBA" id="ARBA00023172"/>
    </source>
</evidence>
<dbReference type="EMBL" id="JACBKZ010000010">
    <property type="protein sequence ID" value="KAF5941322.1"/>
    <property type="molecule type" value="Genomic_DNA"/>
</dbReference>
<evidence type="ECO:0000256" key="7">
    <source>
        <dbReference type="RuleBase" id="RU365071"/>
    </source>
</evidence>
<evidence type="ECO:0000256" key="3">
    <source>
        <dbReference type="ARBA" id="ARBA00022763"/>
    </source>
</evidence>
<evidence type="ECO:0000256" key="2">
    <source>
        <dbReference type="ARBA" id="ARBA00008997"/>
    </source>
</evidence>
<name>A0A7J7GKI5_CAMSI</name>
<comment type="caution">
    <text evidence="10">The sequence shown here is derived from an EMBL/GenBank/DDBJ whole genome shotgun (WGS) entry which is preliminary data.</text>
</comment>
<keyword evidence="6 7" id="KW-0539">Nucleus</keyword>
<dbReference type="InterPro" id="IPR014854">
    <property type="entry name" value="Nse4_C"/>
</dbReference>
<reference evidence="10 11" key="2">
    <citation type="submission" date="2020-07" db="EMBL/GenBank/DDBJ databases">
        <title>Genome assembly of wild tea tree DASZ reveals pedigree and selection history of tea varieties.</title>
        <authorList>
            <person name="Zhang W."/>
        </authorList>
    </citation>
    <scope>NUCLEOTIDE SEQUENCE [LARGE SCALE GENOMIC DNA]</scope>
    <source>
        <strain evidence="11">cv. G240</strain>
        <tissue evidence="10">Leaf</tissue>
    </source>
</reference>
<evidence type="ECO:0000313" key="10">
    <source>
        <dbReference type="EMBL" id="KAF5941322.1"/>
    </source>
</evidence>
<organism evidence="10 11">
    <name type="scientific">Camellia sinensis</name>
    <name type="common">Tea plant</name>
    <name type="synonym">Thea sinensis</name>
    <dbReference type="NCBI Taxonomy" id="4442"/>
    <lineage>
        <taxon>Eukaryota</taxon>
        <taxon>Viridiplantae</taxon>
        <taxon>Streptophyta</taxon>
        <taxon>Embryophyta</taxon>
        <taxon>Tracheophyta</taxon>
        <taxon>Spermatophyta</taxon>
        <taxon>Magnoliopsida</taxon>
        <taxon>eudicotyledons</taxon>
        <taxon>Gunneridae</taxon>
        <taxon>Pentapetalae</taxon>
        <taxon>asterids</taxon>
        <taxon>Ericales</taxon>
        <taxon>Theaceae</taxon>
        <taxon>Camellia</taxon>
    </lineage>
</organism>
<evidence type="ECO:0000256" key="1">
    <source>
        <dbReference type="ARBA" id="ARBA00004123"/>
    </source>
</evidence>
<protein>
    <recommendedName>
        <fullName evidence="7">Non-structural maintenance of chromosomes element 4</fullName>
    </recommendedName>
</protein>
<comment type="subunit">
    <text evidence="7">Component of the SMC5-SMC6 complex.</text>
</comment>
<dbReference type="GO" id="GO:0005634">
    <property type="term" value="C:nucleus"/>
    <property type="evidence" value="ECO:0007669"/>
    <property type="project" value="UniProtKB-SubCell"/>
</dbReference>
<dbReference type="InterPro" id="IPR027786">
    <property type="entry name" value="Nse4/EID"/>
</dbReference>
<dbReference type="GO" id="GO:0006281">
    <property type="term" value="P:DNA repair"/>
    <property type="evidence" value="ECO:0007669"/>
    <property type="project" value="UniProtKB-UniRule"/>
</dbReference>
<evidence type="ECO:0000256" key="5">
    <source>
        <dbReference type="ARBA" id="ARBA00023204"/>
    </source>
</evidence>
<dbReference type="GO" id="GO:0006310">
    <property type="term" value="P:DNA recombination"/>
    <property type="evidence" value="ECO:0007669"/>
    <property type="project" value="UniProtKB-UniRule"/>
</dbReference>
<comment type="function">
    <text evidence="7">Component of the SMC5-SMC6 complex, that promotes sister chromatid alignment after DNA damage and facilitates double-stranded DNA breaks (DSBs) repair via homologous recombination between sister chromatids.</text>
</comment>
<gene>
    <name evidence="10" type="ORF">HYC85_022489</name>
</gene>